<dbReference type="AlphaFoldDB" id="A0A3D8IR91"/>
<comment type="caution">
    <text evidence="1">The sequence shown here is derived from an EMBL/GenBank/DDBJ whole genome shotgun (WGS) entry which is preliminary data.</text>
</comment>
<sequence>MLNDCNLRGNELNNQGILLSLGKDPTNPKWLKVAYIPKEAKDTSKAIYGVIHESQVSFECEE</sequence>
<name>A0A3D8IR91_9HELI</name>
<evidence type="ECO:0000313" key="1">
    <source>
        <dbReference type="EMBL" id="RDU67436.1"/>
    </source>
</evidence>
<gene>
    <name evidence="1" type="ORF">CQA54_04600</name>
</gene>
<dbReference type="OrthoDB" id="5328530at2"/>
<protein>
    <submittedName>
        <fullName evidence="1">Uncharacterized protein</fullName>
    </submittedName>
</protein>
<evidence type="ECO:0000313" key="2">
    <source>
        <dbReference type="Proteomes" id="UP000256514"/>
    </source>
</evidence>
<organism evidence="1 2">
    <name type="scientific">Helicobacter equorum</name>
    <dbReference type="NCBI Taxonomy" id="361872"/>
    <lineage>
        <taxon>Bacteria</taxon>
        <taxon>Pseudomonadati</taxon>
        <taxon>Campylobacterota</taxon>
        <taxon>Epsilonproteobacteria</taxon>
        <taxon>Campylobacterales</taxon>
        <taxon>Helicobacteraceae</taxon>
        <taxon>Helicobacter</taxon>
    </lineage>
</organism>
<dbReference type="Proteomes" id="UP000256514">
    <property type="component" value="Unassembled WGS sequence"/>
</dbReference>
<keyword evidence="2" id="KW-1185">Reference proteome</keyword>
<accession>A0A3D8IR91</accession>
<dbReference type="EMBL" id="NXLT01000003">
    <property type="protein sequence ID" value="RDU67436.1"/>
    <property type="molecule type" value="Genomic_DNA"/>
</dbReference>
<proteinExistence type="predicted"/>
<reference evidence="1 2" key="1">
    <citation type="submission" date="2018-04" db="EMBL/GenBank/DDBJ databases">
        <title>Novel Campyloabacter and Helicobacter Species and Strains.</title>
        <authorList>
            <person name="Mannion A.J."/>
            <person name="Shen Z."/>
            <person name="Fox J.G."/>
        </authorList>
    </citation>
    <scope>NUCLEOTIDE SEQUENCE [LARGE SCALE GENOMIC DNA]</scope>
    <source>
        <strain evidence="1 2">MIT 12-6600</strain>
    </source>
</reference>